<evidence type="ECO:0000313" key="3">
    <source>
        <dbReference type="Proteomes" id="UP000614216"/>
    </source>
</evidence>
<protein>
    <submittedName>
        <fullName evidence="2">GNAT family N-acetyltransferase</fullName>
    </submittedName>
</protein>
<evidence type="ECO:0000313" key="2">
    <source>
        <dbReference type="EMBL" id="MBL6446607.1"/>
    </source>
</evidence>
<dbReference type="Proteomes" id="UP000614216">
    <property type="component" value="Unassembled WGS sequence"/>
</dbReference>
<feature type="domain" description="N-acetyltransferase" evidence="1">
    <location>
        <begin position="11"/>
        <end position="165"/>
    </location>
</feature>
<dbReference type="CDD" id="cd04301">
    <property type="entry name" value="NAT_SF"/>
    <property type="match status" value="1"/>
</dbReference>
<reference evidence="2" key="1">
    <citation type="submission" date="2021-01" db="EMBL/GenBank/DDBJ databases">
        <title>Fulvivirga kasyanovii gen. nov., sp nov., a novel member of the phylum Bacteroidetes isolated from seawater in a mussel farm.</title>
        <authorList>
            <person name="Zhao L.-H."/>
            <person name="Wang Z.-J."/>
        </authorList>
    </citation>
    <scope>NUCLEOTIDE SEQUENCE</scope>
    <source>
        <strain evidence="2">29W222</strain>
    </source>
</reference>
<keyword evidence="3" id="KW-1185">Reference proteome</keyword>
<dbReference type="InterPro" id="IPR000182">
    <property type="entry name" value="GNAT_dom"/>
</dbReference>
<accession>A0A937FXL2</accession>
<name>A0A937FXL2_9BACT</name>
<dbReference type="PANTHER" id="PTHR43415:SF3">
    <property type="entry name" value="GNAT-FAMILY ACETYLTRANSFERASE"/>
    <property type="match status" value="1"/>
</dbReference>
<dbReference type="InterPro" id="IPR016181">
    <property type="entry name" value="Acyl_CoA_acyltransferase"/>
</dbReference>
<dbReference type="EMBL" id="JAEUGD010000031">
    <property type="protein sequence ID" value="MBL6446607.1"/>
    <property type="molecule type" value="Genomic_DNA"/>
</dbReference>
<proteinExistence type="predicted"/>
<dbReference type="Gene3D" id="3.40.630.30">
    <property type="match status" value="1"/>
</dbReference>
<gene>
    <name evidence="2" type="ORF">JMN32_09815</name>
</gene>
<sequence>MSTPVIESERISLMSTTEPDLDFVTVLESHPDNRHYIMTYTREQHLGVIADSNEQHLIIIDKGTNEKAGFVILGGLNNPHHSLELRRIIVDKKGKGLGTETLQLIKKYCFEILQMHRLWLDVVEDNQKAIYIYASAGFKSEGLLREAAIFDREYKSLKLMSILKNEYLAE</sequence>
<dbReference type="GO" id="GO:0016747">
    <property type="term" value="F:acyltransferase activity, transferring groups other than amino-acyl groups"/>
    <property type="evidence" value="ECO:0007669"/>
    <property type="project" value="InterPro"/>
</dbReference>
<dbReference type="AlphaFoldDB" id="A0A937FXL2"/>
<evidence type="ECO:0000259" key="1">
    <source>
        <dbReference type="PROSITE" id="PS51186"/>
    </source>
</evidence>
<dbReference type="SUPFAM" id="SSF55729">
    <property type="entry name" value="Acyl-CoA N-acyltransferases (Nat)"/>
    <property type="match status" value="1"/>
</dbReference>
<dbReference type="RefSeq" id="WP_238354412.1">
    <property type="nucleotide sequence ID" value="NZ_JAEUGD010000031.1"/>
</dbReference>
<dbReference type="PANTHER" id="PTHR43415">
    <property type="entry name" value="SPERMIDINE N(1)-ACETYLTRANSFERASE"/>
    <property type="match status" value="1"/>
</dbReference>
<organism evidence="2 3">
    <name type="scientific">Fulvivirga marina</name>
    <dbReference type="NCBI Taxonomy" id="2494733"/>
    <lineage>
        <taxon>Bacteria</taxon>
        <taxon>Pseudomonadati</taxon>
        <taxon>Bacteroidota</taxon>
        <taxon>Cytophagia</taxon>
        <taxon>Cytophagales</taxon>
        <taxon>Fulvivirgaceae</taxon>
        <taxon>Fulvivirga</taxon>
    </lineage>
</organism>
<dbReference type="PROSITE" id="PS51186">
    <property type="entry name" value="GNAT"/>
    <property type="match status" value="1"/>
</dbReference>
<dbReference type="Pfam" id="PF13302">
    <property type="entry name" value="Acetyltransf_3"/>
    <property type="match status" value="1"/>
</dbReference>
<comment type="caution">
    <text evidence="2">The sequence shown here is derived from an EMBL/GenBank/DDBJ whole genome shotgun (WGS) entry which is preliminary data.</text>
</comment>